<reference evidence="2" key="1">
    <citation type="submission" date="2022-09" db="EMBL/GenBank/DDBJ databases">
        <title>The genome sequence of Tsuneonella sp. YG55.</title>
        <authorList>
            <person name="Liu Y."/>
        </authorList>
    </citation>
    <scope>NUCLEOTIDE SEQUENCE</scope>
    <source>
        <strain evidence="2">YG55</strain>
    </source>
</reference>
<dbReference type="InterPro" id="IPR011990">
    <property type="entry name" value="TPR-like_helical_dom_sf"/>
</dbReference>
<evidence type="ECO:0008006" key="4">
    <source>
        <dbReference type="Google" id="ProtNLM"/>
    </source>
</evidence>
<dbReference type="SUPFAM" id="SSF48452">
    <property type="entry name" value="TPR-like"/>
    <property type="match status" value="1"/>
</dbReference>
<feature type="region of interest" description="Disordered" evidence="1">
    <location>
        <begin position="1"/>
        <end position="20"/>
    </location>
</feature>
<dbReference type="EMBL" id="JAOAMV010000002">
    <property type="protein sequence ID" value="MCT2558051.1"/>
    <property type="molecule type" value="Genomic_DNA"/>
</dbReference>
<evidence type="ECO:0000313" key="2">
    <source>
        <dbReference type="EMBL" id="MCT2558051.1"/>
    </source>
</evidence>
<proteinExistence type="predicted"/>
<dbReference type="Gene3D" id="1.25.40.10">
    <property type="entry name" value="Tetratricopeptide repeat domain"/>
    <property type="match status" value="1"/>
</dbReference>
<evidence type="ECO:0000256" key="1">
    <source>
        <dbReference type="SAM" id="MobiDB-lite"/>
    </source>
</evidence>
<gene>
    <name evidence="2" type="ORF">N0B51_03555</name>
</gene>
<dbReference type="Proteomes" id="UP001142648">
    <property type="component" value="Unassembled WGS sequence"/>
</dbReference>
<protein>
    <recommendedName>
        <fullName evidence="4">Tetratricopeptide repeat protein</fullName>
    </recommendedName>
</protein>
<organism evidence="2 3">
    <name type="scientific">Tsuneonella litorea</name>
    <dbReference type="NCBI Taxonomy" id="2976475"/>
    <lineage>
        <taxon>Bacteria</taxon>
        <taxon>Pseudomonadati</taxon>
        <taxon>Pseudomonadota</taxon>
        <taxon>Alphaproteobacteria</taxon>
        <taxon>Sphingomonadales</taxon>
        <taxon>Erythrobacteraceae</taxon>
        <taxon>Tsuneonella</taxon>
    </lineage>
</organism>
<evidence type="ECO:0000313" key="3">
    <source>
        <dbReference type="Proteomes" id="UP001142648"/>
    </source>
</evidence>
<comment type="caution">
    <text evidence="2">The sequence shown here is derived from an EMBL/GenBank/DDBJ whole genome shotgun (WGS) entry which is preliminary data.</text>
</comment>
<accession>A0A9X2VZI6</accession>
<keyword evidence="3" id="KW-1185">Reference proteome</keyword>
<dbReference type="AlphaFoldDB" id="A0A9X2VZI6"/>
<name>A0A9X2VZI6_9SPHN</name>
<sequence length="462" mass="49245">MIASFAPPSPASPAPGEETGSPAWKWIASGVAAIGIVIAADAYLSRGPEPVAERPWQLPQPVLGAASYAEALETVNAQVARKQALAASSGDDWVRQEELALALIDRFRLTGDYDDLAGARAAIERGMQLAEPPGGPVLAGAEIALASHRLRQAQLALARFAEWVAPARSESAEAAALAGDIAFYRGDMSGARDQYSRAQAIDPTGLSLRTAVIDMAQGNFEAAIHGTRSWLEERKRPSPHTVATTALRIGAIELARGNVAEARRRFEEANRVFPGYWLIEAHVAQSAAIAGNPAGGIDLMRKAAERSGSPEAMDALAMLLRTFGQPEESRAWARRAGDAWDRRIELAPEAAYGHAVEHELVFGTPARALALARRNLAARPYGEARVLMASALVQNGRNAAALDQLDMAEAGGWRSAPLYALRAEILALEGNRAAAQKARAAALALNPRIFDRETALVWFSHG</sequence>
<dbReference type="RefSeq" id="WP_259960848.1">
    <property type="nucleotide sequence ID" value="NZ_JAOAMV010000002.1"/>
</dbReference>